<sequence length="557" mass="59595">MTLRRLAFLALCGLIALSALLLAGRAVAGDGLTVLDLAWLLVLAGLTPWAALSCGNGLVGLAILLFTPRPAAHVVPALRDPEGPPRTRTVIGVCVRNEDMSGVIPPLESLLDGLPAPHFDLWFLSDSTAGPHAEAEAAAIAALRARRPADAARIHLRRRAVNTGFKAGNVMEFLEAEGRDYDHLLCLDADSEMSPAAVRTLVATMEAAPRIAILQQLIVGRPVTAAFPRLFQFGMRAGMRAWSSGQGWWQAEKGPYWGHNALIRVAPFREHGRLEALPDGRAILSHDQVEAVRLHEAGWEVWCVPEEAGSLEGNPPALPEFLARDLRWAEGNMQYWSLLGAPGLTLMARWQLLQAVLLFLCAPLWVLAFALAALIAATGGFDAAPAGLLAGVFLTFWALPAASKLAGYVQVLAQGRLAATYGGRGRFLRGALAELLFALLLAPIRAVHQTGFLLALPFGLRMGWKPQNRADRGVSWGDAARLLWPHTLLGVVALPAVAATAPWALWFALPWVGGLVLAIPFCVVTTAPGAGRWLKARGIAATPEEVQAKSRSGSRLA</sequence>
<comment type="caution">
    <text evidence="14">The sequence shown here is derived from an EMBL/GenBank/DDBJ whole genome shotgun (WGS) entry which is preliminary data.</text>
</comment>
<evidence type="ECO:0000256" key="5">
    <source>
        <dbReference type="ARBA" id="ARBA00022475"/>
    </source>
</evidence>
<feature type="transmembrane region" description="Helical" evidence="12">
    <location>
        <begin position="38"/>
        <end position="66"/>
    </location>
</feature>
<evidence type="ECO:0000256" key="10">
    <source>
        <dbReference type="ARBA" id="ARBA00022989"/>
    </source>
</evidence>
<feature type="transmembrane region" description="Helical" evidence="12">
    <location>
        <begin position="355"/>
        <end position="377"/>
    </location>
</feature>
<dbReference type="InterPro" id="IPR050321">
    <property type="entry name" value="Glycosyltr_2/OpgH_subfam"/>
</dbReference>
<keyword evidence="11 12" id="KW-0472">Membrane</keyword>
<evidence type="ECO:0000256" key="4">
    <source>
        <dbReference type="ARBA" id="ARBA00020585"/>
    </source>
</evidence>
<organism evidence="14 15">
    <name type="scientific">Roseococcus suduntuyensis</name>
    <dbReference type="NCBI Taxonomy" id="455361"/>
    <lineage>
        <taxon>Bacteria</taxon>
        <taxon>Pseudomonadati</taxon>
        <taxon>Pseudomonadota</taxon>
        <taxon>Alphaproteobacteria</taxon>
        <taxon>Acetobacterales</taxon>
        <taxon>Roseomonadaceae</taxon>
        <taxon>Roseococcus</taxon>
    </lineage>
</organism>
<evidence type="ECO:0000313" key="15">
    <source>
        <dbReference type="Proteomes" id="UP000553193"/>
    </source>
</evidence>
<gene>
    <name evidence="14" type="ORF">GGQ83_000060</name>
</gene>
<keyword evidence="15" id="KW-1185">Reference proteome</keyword>
<comment type="pathway">
    <text evidence="2">Glycan metabolism; osmoregulated periplasmic glucan (OPG) biosynthesis.</text>
</comment>
<evidence type="ECO:0000259" key="13">
    <source>
        <dbReference type="Pfam" id="PF13632"/>
    </source>
</evidence>
<proteinExistence type="inferred from homology"/>
<keyword evidence="9 12" id="KW-0812">Transmembrane</keyword>
<feature type="domain" description="Glycosyltransferase 2-like" evidence="13">
    <location>
        <begin position="184"/>
        <end position="381"/>
    </location>
</feature>
<keyword evidence="8 14" id="KW-0808">Transferase</keyword>
<protein>
    <recommendedName>
        <fullName evidence="4">Glucans biosynthesis glucosyltransferase H</fullName>
    </recommendedName>
</protein>
<keyword evidence="10 12" id="KW-1133">Transmembrane helix</keyword>
<feature type="transmembrane region" description="Helical" evidence="12">
    <location>
        <begin position="383"/>
        <end position="406"/>
    </location>
</feature>
<evidence type="ECO:0000256" key="7">
    <source>
        <dbReference type="ARBA" id="ARBA00022676"/>
    </source>
</evidence>
<dbReference type="Pfam" id="PF13632">
    <property type="entry name" value="Glyco_trans_2_3"/>
    <property type="match status" value="1"/>
</dbReference>
<reference evidence="14 15" key="1">
    <citation type="submission" date="2020-08" db="EMBL/GenBank/DDBJ databases">
        <title>Genomic Encyclopedia of Type Strains, Phase IV (KMG-IV): sequencing the most valuable type-strain genomes for metagenomic binning, comparative biology and taxonomic classification.</title>
        <authorList>
            <person name="Goeker M."/>
        </authorList>
    </citation>
    <scope>NUCLEOTIDE SEQUENCE [LARGE SCALE GENOMIC DNA]</scope>
    <source>
        <strain evidence="14 15">DSM 19979</strain>
    </source>
</reference>
<evidence type="ECO:0000256" key="12">
    <source>
        <dbReference type="SAM" id="Phobius"/>
    </source>
</evidence>
<dbReference type="Proteomes" id="UP000553193">
    <property type="component" value="Unassembled WGS sequence"/>
</dbReference>
<evidence type="ECO:0000256" key="6">
    <source>
        <dbReference type="ARBA" id="ARBA00022519"/>
    </source>
</evidence>
<evidence type="ECO:0000256" key="9">
    <source>
        <dbReference type="ARBA" id="ARBA00022692"/>
    </source>
</evidence>
<dbReference type="EMBL" id="JACIDJ010000001">
    <property type="protein sequence ID" value="MBB3896634.1"/>
    <property type="molecule type" value="Genomic_DNA"/>
</dbReference>
<accession>A0A840A8I2</accession>
<dbReference type="InterPro" id="IPR029044">
    <property type="entry name" value="Nucleotide-diphossugar_trans"/>
</dbReference>
<dbReference type="Gene3D" id="3.90.550.10">
    <property type="entry name" value="Spore Coat Polysaccharide Biosynthesis Protein SpsA, Chain A"/>
    <property type="match status" value="1"/>
</dbReference>
<dbReference type="PANTHER" id="PTHR43867">
    <property type="entry name" value="CELLULOSE SYNTHASE CATALYTIC SUBUNIT A [UDP-FORMING]"/>
    <property type="match status" value="1"/>
</dbReference>
<dbReference type="GO" id="GO:0005886">
    <property type="term" value="C:plasma membrane"/>
    <property type="evidence" value="ECO:0007669"/>
    <property type="project" value="UniProtKB-SubCell"/>
</dbReference>
<dbReference type="SUPFAM" id="SSF53448">
    <property type="entry name" value="Nucleotide-diphospho-sugar transferases"/>
    <property type="match status" value="1"/>
</dbReference>
<comment type="similarity">
    <text evidence="3">Belongs to the glycosyltransferase 2 family. OpgH subfamily.</text>
</comment>
<dbReference type="PANTHER" id="PTHR43867:SF5">
    <property type="entry name" value="GLUCANS BIOSYNTHESIS GLUCOSYLTRANSFERASE H"/>
    <property type="match status" value="1"/>
</dbReference>
<evidence type="ECO:0000256" key="11">
    <source>
        <dbReference type="ARBA" id="ARBA00023136"/>
    </source>
</evidence>
<keyword evidence="7 14" id="KW-0328">Glycosyltransferase</keyword>
<evidence type="ECO:0000256" key="3">
    <source>
        <dbReference type="ARBA" id="ARBA00009337"/>
    </source>
</evidence>
<keyword evidence="6" id="KW-0997">Cell inner membrane</keyword>
<dbReference type="NCBIfam" id="NF003962">
    <property type="entry name" value="PRK05454.2-5"/>
    <property type="match status" value="1"/>
</dbReference>
<feature type="transmembrane region" description="Helical" evidence="12">
    <location>
        <begin position="427"/>
        <end position="447"/>
    </location>
</feature>
<dbReference type="AlphaFoldDB" id="A0A840A8I2"/>
<keyword evidence="5" id="KW-1003">Cell membrane</keyword>
<evidence type="ECO:0000256" key="2">
    <source>
        <dbReference type="ARBA" id="ARBA00005001"/>
    </source>
</evidence>
<dbReference type="InterPro" id="IPR001173">
    <property type="entry name" value="Glyco_trans_2-like"/>
</dbReference>
<dbReference type="RefSeq" id="WP_184381604.1">
    <property type="nucleotide sequence ID" value="NZ_JACIDJ010000001.1"/>
</dbReference>
<feature type="transmembrane region" description="Helical" evidence="12">
    <location>
        <begin position="503"/>
        <end position="527"/>
    </location>
</feature>
<evidence type="ECO:0000313" key="14">
    <source>
        <dbReference type="EMBL" id="MBB3896634.1"/>
    </source>
</evidence>
<dbReference type="GO" id="GO:0016758">
    <property type="term" value="F:hexosyltransferase activity"/>
    <property type="evidence" value="ECO:0007669"/>
    <property type="project" value="TreeGrafter"/>
</dbReference>
<evidence type="ECO:0000256" key="8">
    <source>
        <dbReference type="ARBA" id="ARBA00022679"/>
    </source>
</evidence>
<evidence type="ECO:0000256" key="1">
    <source>
        <dbReference type="ARBA" id="ARBA00004429"/>
    </source>
</evidence>
<comment type="subcellular location">
    <subcellularLocation>
        <location evidence="1">Cell inner membrane</location>
        <topology evidence="1">Multi-pass membrane protein</topology>
    </subcellularLocation>
</comment>
<name>A0A840A8I2_9PROT</name>